<dbReference type="Proteomes" id="UP001338582">
    <property type="component" value="Chromosome 4"/>
</dbReference>
<dbReference type="PANTHER" id="PTHR46028:SF2">
    <property type="entry name" value="KYNURENINE 3-MONOOXYGENASE"/>
    <property type="match status" value="1"/>
</dbReference>
<dbReference type="EMBL" id="CP138897">
    <property type="protein sequence ID" value="WPK25747.1"/>
    <property type="molecule type" value="Genomic_DNA"/>
</dbReference>
<keyword evidence="6 11" id="KW-0521">NADP</keyword>
<dbReference type="GO" id="GO:0004502">
    <property type="term" value="F:kynurenine 3-monooxygenase activity"/>
    <property type="evidence" value="ECO:0007669"/>
    <property type="project" value="UniProtKB-UniRule"/>
</dbReference>
<evidence type="ECO:0000256" key="4">
    <source>
        <dbReference type="ARBA" id="ARBA00022787"/>
    </source>
</evidence>
<gene>
    <name evidence="11" type="primary">BNA4</name>
    <name evidence="13" type="ORF">PUMCH_003074</name>
</gene>
<keyword evidence="14" id="KW-1185">Reference proteome</keyword>
<dbReference type="InterPro" id="IPR036188">
    <property type="entry name" value="FAD/NAD-bd_sf"/>
</dbReference>
<evidence type="ECO:0000256" key="6">
    <source>
        <dbReference type="ARBA" id="ARBA00022857"/>
    </source>
</evidence>
<sequence length="463" mass="52707">MSESVAVIGAGLVGCLAALAFSSKGYNVTLYELRQDPRQDVSSGKSMRSINLAVSDRGIRALKYVNEEMAERILKHVIPMTGRMIHDITGTKQESQVYGLFGESINSIDRLLLNKCLLDELDKCNIKTFFEHKLVDMGNVSTPDSPIFLEFVTKDSKREKREFDFIVGCDGAFSQSRYLMQKTMRMNYSQKYVEQQYIELYIPPASGSSSSDPKYSIDPNHLHIWPRKEFMLIALANSDGSFTSTFFSTWNLIDSIKSSQEFLDFFKKNFPDAYTMIGEAGLKHAYENQPRGALMQVALSPFVSPNNRAILIGDAAHSMVPFYGQGMNCGFEDVHVLMKLIEQNKTIEKAFSKYTDARKEDVDTICRLAYENYQNMSAKVLDPFYLLRKKIDYVFGKYCNGILFPWIPMYTMVSFRGDIRYSDAVRIEKRQSRVLQLLQYVSVGGVAIYAAAKAAQYMDRLRN</sequence>
<evidence type="ECO:0000259" key="12">
    <source>
        <dbReference type="Pfam" id="PF01494"/>
    </source>
</evidence>
<dbReference type="GO" id="GO:0005741">
    <property type="term" value="C:mitochondrial outer membrane"/>
    <property type="evidence" value="ECO:0007669"/>
    <property type="project" value="UniProtKB-SubCell"/>
</dbReference>
<reference evidence="13 14" key="1">
    <citation type="submission" date="2023-10" db="EMBL/GenBank/DDBJ databases">
        <title>Draft Genome Sequence of Candida saopaulonensis from a very Premature Infant with Sepsis.</title>
        <authorList>
            <person name="Ning Y."/>
            <person name="Dai R."/>
            <person name="Xiao M."/>
            <person name="Xu Y."/>
            <person name="Yan Q."/>
            <person name="Zhang L."/>
        </authorList>
    </citation>
    <scope>NUCLEOTIDE SEQUENCE [LARGE SCALE GENOMIC DNA]</scope>
    <source>
        <strain evidence="13 14">19XY460</strain>
    </source>
</reference>
<dbReference type="InterPro" id="IPR027545">
    <property type="entry name" value="Kynurenine_monooxygenase"/>
</dbReference>
<evidence type="ECO:0000313" key="13">
    <source>
        <dbReference type="EMBL" id="WPK25747.1"/>
    </source>
</evidence>
<organism evidence="13 14">
    <name type="scientific">Australozyma saopauloensis</name>
    <dbReference type="NCBI Taxonomy" id="291208"/>
    <lineage>
        <taxon>Eukaryota</taxon>
        <taxon>Fungi</taxon>
        <taxon>Dikarya</taxon>
        <taxon>Ascomycota</taxon>
        <taxon>Saccharomycotina</taxon>
        <taxon>Pichiomycetes</taxon>
        <taxon>Metschnikowiaceae</taxon>
        <taxon>Australozyma</taxon>
    </lineage>
</organism>
<evidence type="ECO:0000256" key="10">
    <source>
        <dbReference type="ARBA" id="ARBA00047818"/>
    </source>
</evidence>
<dbReference type="SUPFAM" id="SSF51905">
    <property type="entry name" value="FAD/NAD(P)-binding domain"/>
    <property type="match status" value="1"/>
</dbReference>
<dbReference type="GO" id="GO:0071949">
    <property type="term" value="F:FAD binding"/>
    <property type="evidence" value="ECO:0007669"/>
    <property type="project" value="InterPro"/>
</dbReference>
<evidence type="ECO:0000256" key="9">
    <source>
        <dbReference type="ARBA" id="ARBA00023128"/>
    </source>
</evidence>
<name>A0AAX4HBT5_9ASCO</name>
<dbReference type="InterPro" id="IPR002938">
    <property type="entry name" value="FAD-bd"/>
</dbReference>
<keyword evidence="2 11" id="KW-0285">Flavoprotein</keyword>
<dbReference type="Pfam" id="PF01494">
    <property type="entry name" value="FAD_binding_3"/>
    <property type="match status" value="1"/>
</dbReference>
<evidence type="ECO:0000256" key="3">
    <source>
        <dbReference type="ARBA" id="ARBA00022642"/>
    </source>
</evidence>
<dbReference type="Gene3D" id="3.50.50.60">
    <property type="entry name" value="FAD/NAD(P)-binding domain"/>
    <property type="match status" value="1"/>
</dbReference>
<comment type="similarity">
    <text evidence="11">Belongs to the aromatic-ring hydroxylase family. KMO subfamily.</text>
</comment>
<keyword evidence="8 11" id="KW-0503">Monooxygenase</keyword>
<comment type="cofactor">
    <cofactor evidence="1 11">
        <name>FAD</name>
        <dbReference type="ChEBI" id="CHEBI:57692"/>
    </cofactor>
</comment>
<dbReference type="EC" id="1.14.13.9" evidence="11"/>
<evidence type="ECO:0000256" key="11">
    <source>
        <dbReference type="HAMAP-Rule" id="MF_03018"/>
    </source>
</evidence>
<dbReference type="GO" id="GO:0006569">
    <property type="term" value="P:L-tryptophan catabolic process"/>
    <property type="evidence" value="ECO:0007669"/>
    <property type="project" value="UniProtKB-UniRule"/>
</dbReference>
<dbReference type="FunFam" id="3.50.50.60:FF:000129">
    <property type="entry name" value="Kynurenine 3-monooxygenase"/>
    <property type="match status" value="1"/>
</dbReference>
<dbReference type="GO" id="GO:0070189">
    <property type="term" value="P:kynurenine metabolic process"/>
    <property type="evidence" value="ECO:0007669"/>
    <property type="project" value="TreeGrafter"/>
</dbReference>
<keyword evidence="5 11" id="KW-0274">FAD</keyword>
<evidence type="ECO:0000256" key="5">
    <source>
        <dbReference type="ARBA" id="ARBA00022827"/>
    </source>
</evidence>
<proteinExistence type="inferred from homology"/>
<dbReference type="GO" id="GO:0043420">
    <property type="term" value="P:anthranilate metabolic process"/>
    <property type="evidence" value="ECO:0007669"/>
    <property type="project" value="UniProtKB-UniRule"/>
</dbReference>
<keyword evidence="7 11" id="KW-0560">Oxidoreductase</keyword>
<protein>
    <recommendedName>
        <fullName evidence="11">Kynurenine 3-monooxygenase</fullName>
        <ecNumber evidence="11">1.14.13.9</ecNumber>
    </recommendedName>
    <alternativeName>
        <fullName evidence="11">Biosynthesis of nicotinic acid protein 4</fullName>
    </alternativeName>
    <alternativeName>
        <fullName evidence="11">Kynurenine 3-hydroxylase</fullName>
    </alternativeName>
</protein>
<keyword evidence="9 11" id="KW-0496">Mitochondrion</keyword>
<comment type="catalytic activity">
    <reaction evidence="10 11">
        <text>L-kynurenine + NADPH + O2 + H(+) = 3-hydroxy-L-kynurenine + NADP(+) + H2O</text>
        <dbReference type="Rhea" id="RHEA:20545"/>
        <dbReference type="ChEBI" id="CHEBI:15377"/>
        <dbReference type="ChEBI" id="CHEBI:15378"/>
        <dbReference type="ChEBI" id="CHEBI:15379"/>
        <dbReference type="ChEBI" id="CHEBI:57783"/>
        <dbReference type="ChEBI" id="CHEBI:57959"/>
        <dbReference type="ChEBI" id="CHEBI:58125"/>
        <dbReference type="ChEBI" id="CHEBI:58349"/>
        <dbReference type="EC" id="1.14.13.9"/>
    </reaction>
</comment>
<keyword evidence="11" id="KW-0472">Membrane</keyword>
<evidence type="ECO:0000256" key="7">
    <source>
        <dbReference type="ARBA" id="ARBA00023002"/>
    </source>
</evidence>
<dbReference type="PRINTS" id="PR00420">
    <property type="entry name" value="RNGMNOXGNASE"/>
</dbReference>
<comment type="pathway">
    <text evidence="11">Cofactor biosynthesis; NAD(+) biosynthesis; quinolinate from L-kynurenine: step 1/3.</text>
</comment>
<comment type="subcellular location">
    <subcellularLocation>
        <location evidence="11">Mitochondrion outer membrane</location>
    </subcellularLocation>
</comment>
<dbReference type="HAMAP" id="MF_01971">
    <property type="entry name" value="Kynurenine_monooxygenase"/>
    <property type="match status" value="1"/>
</dbReference>
<dbReference type="GO" id="GO:0019805">
    <property type="term" value="P:quinolinate biosynthetic process"/>
    <property type="evidence" value="ECO:0007669"/>
    <property type="project" value="UniProtKB-UniRule"/>
</dbReference>
<keyword evidence="4 11" id="KW-1000">Mitochondrion outer membrane</keyword>
<dbReference type="PANTHER" id="PTHR46028">
    <property type="entry name" value="KYNURENINE 3-MONOOXYGENASE"/>
    <property type="match status" value="1"/>
</dbReference>
<dbReference type="GO" id="GO:0034354">
    <property type="term" value="P:'de novo' NAD+ biosynthetic process from L-tryptophan"/>
    <property type="evidence" value="ECO:0007669"/>
    <property type="project" value="UniProtKB-UniRule"/>
</dbReference>
<evidence type="ECO:0000256" key="1">
    <source>
        <dbReference type="ARBA" id="ARBA00001974"/>
    </source>
</evidence>
<comment type="function">
    <text evidence="11">Catalyzes the hydroxylation of L-kynurenine (L-Kyn) to form 3-hydroxy-L-kynurenine (L-3OHKyn). Required for synthesis of quinolinic acid.</text>
</comment>
<evidence type="ECO:0000313" key="14">
    <source>
        <dbReference type="Proteomes" id="UP001338582"/>
    </source>
</evidence>
<keyword evidence="3 11" id="KW-0662">Pyridine nucleotide biosynthesis</keyword>
<evidence type="ECO:0000256" key="2">
    <source>
        <dbReference type="ARBA" id="ARBA00022630"/>
    </source>
</evidence>
<dbReference type="AlphaFoldDB" id="A0AAX4HBT5"/>
<evidence type="ECO:0000256" key="8">
    <source>
        <dbReference type="ARBA" id="ARBA00023033"/>
    </source>
</evidence>
<feature type="domain" description="FAD-binding" evidence="12">
    <location>
        <begin position="4"/>
        <end position="341"/>
    </location>
</feature>
<accession>A0AAX4HBT5</accession>